<feature type="domain" description="Type I restriction enzyme R protein N-terminal" evidence="1">
    <location>
        <begin position="44"/>
        <end position="153"/>
    </location>
</feature>
<dbReference type="Proteomes" id="UP001595818">
    <property type="component" value="Unassembled WGS sequence"/>
</dbReference>
<sequence length="158" mass="18713">MGADSLAYLELELNLPSFDFKIHKEGGKLFIFDVLRKKFLSLTPEEWVRQHITRYLIEYLDYPKSLIVQERGLRYNELLKRFDVLVMDRHTRPFLLIECKAPAIRLTQKTVEQVCLYNAKIGARYLGVTNGVQHICMRREEKEGRYVQTRNFPDYILG</sequence>
<protein>
    <submittedName>
        <fullName evidence="2">Type I restriction enzyme HsdR N-terminal domain-containing protein</fullName>
    </submittedName>
</protein>
<comment type="caution">
    <text evidence="2">The sequence shown here is derived from an EMBL/GenBank/DDBJ whole genome shotgun (WGS) entry which is preliminary data.</text>
</comment>
<organism evidence="2 3">
    <name type="scientific">Negadavirga shengliensis</name>
    <dbReference type="NCBI Taxonomy" id="1389218"/>
    <lineage>
        <taxon>Bacteria</taxon>
        <taxon>Pseudomonadati</taxon>
        <taxon>Bacteroidota</taxon>
        <taxon>Cytophagia</taxon>
        <taxon>Cytophagales</taxon>
        <taxon>Cyclobacteriaceae</taxon>
        <taxon>Negadavirga</taxon>
    </lineage>
</organism>
<dbReference type="EMBL" id="JBHSJJ010000012">
    <property type="protein sequence ID" value="MFC4873690.1"/>
    <property type="molecule type" value="Genomic_DNA"/>
</dbReference>
<reference evidence="3" key="1">
    <citation type="journal article" date="2019" name="Int. J. Syst. Evol. Microbiol.">
        <title>The Global Catalogue of Microorganisms (GCM) 10K type strain sequencing project: providing services to taxonomists for standard genome sequencing and annotation.</title>
        <authorList>
            <consortium name="The Broad Institute Genomics Platform"/>
            <consortium name="The Broad Institute Genome Sequencing Center for Infectious Disease"/>
            <person name="Wu L."/>
            <person name="Ma J."/>
        </authorList>
    </citation>
    <scope>NUCLEOTIDE SEQUENCE [LARGE SCALE GENOMIC DNA]</scope>
    <source>
        <strain evidence="3">CGMCC 4.7466</strain>
    </source>
</reference>
<dbReference type="Pfam" id="PF13588">
    <property type="entry name" value="HSDR_N_2"/>
    <property type="match status" value="1"/>
</dbReference>
<dbReference type="RefSeq" id="WP_377066796.1">
    <property type="nucleotide sequence ID" value="NZ_JBHSJJ010000012.1"/>
</dbReference>
<keyword evidence="3" id="KW-1185">Reference proteome</keyword>
<name>A0ABV9T4R3_9BACT</name>
<evidence type="ECO:0000313" key="2">
    <source>
        <dbReference type="EMBL" id="MFC4873690.1"/>
    </source>
</evidence>
<dbReference type="InterPro" id="IPR029464">
    <property type="entry name" value="HSDR_N"/>
</dbReference>
<evidence type="ECO:0000259" key="1">
    <source>
        <dbReference type="Pfam" id="PF13588"/>
    </source>
</evidence>
<proteinExistence type="predicted"/>
<accession>A0ABV9T4R3</accession>
<gene>
    <name evidence="2" type="ORF">ACFPFU_18455</name>
</gene>
<evidence type="ECO:0000313" key="3">
    <source>
        <dbReference type="Proteomes" id="UP001595818"/>
    </source>
</evidence>